<evidence type="ECO:0000313" key="4">
    <source>
        <dbReference type="EMBL" id="EEW26049.1"/>
    </source>
</evidence>
<dbReference type="InterPro" id="IPR013977">
    <property type="entry name" value="GcvT_C"/>
</dbReference>
<name>C8RZ92_9RHOB</name>
<dbReference type="Pfam" id="PF01571">
    <property type="entry name" value="GCV_T"/>
    <property type="match status" value="1"/>
</dbReference>
<evidence type="ECO:0000259" key="3">
    <source>
        <dbReference type="Pfam" id="PF08669"/>
    </source>
</evidence>
<sequence>MGGIEADLTVVREDRDSFYIVTGTGFATHDFDWISRNLPEGARAQLTDVTSGSAVLSLMGPEARDILARVCPDDLSNEGFPFGTARRISVARCPVLALRVTYVGELGWELHMPTDVAVTVYEALMQAGAGLGLVNAGYRAIETLRLEKGYRAWGADIGPDHTPVEAGLAWACKMKSGIPFIGRDAVAAQLAHGVKKRLVGFTVSDPTVILLGRETIFRNGERVGWLSSGGFGHTIGHPIGYGYLRNPDGVTDAWMALGHYELEVASERVPCHLHLAPLYDAGNAKVKA</sequence>
<dbReference type="PANTHER" id="PTHR43757:SF11">
    <property type="entry name" value="SARCOSINE DEHYDROGENASE"/>
    <property type="match status" value="1"/>
</dbReference>
<dbReference type="PANTHER" id="PTHR43757">
    <property type="entry name" value="AMINOMETHYLTRANSFERASE"/>
    <property type="match status" value="1"/>
</dbReference>
<dbReference type="SUPFAM" id="SSF101790">
    <property type="entry name" value="Aminomethyltransferase beta-barrel domain"/>
    <property type="match status" value="1"/>
</dbReference>
<feature type="domain" description="Aminomethyltransferase C-terminal" evidence="3">
    <location>
        <begin position="196"/>
        <end position="280"/>
    </location>
</feature>
<comment type="caution">
    <text evidence="4">The sequence shown here is derived from an EMBL/GenBank/DDBJ whole genome shotgun (WGS) entry which is preliminary data.</text>
</comment>
<dbReference type="AlphaFoldDB" id="C8RZ92"/>
<dbReference type="InterPro" id="IPR029043">
    <property type="entry name" value="GcvT/YgfZ_C"/>
</dbReference>
<gene>
    <name evidence="4" type="ORF">Rsw2DRAFT_1120</name>
</gene>
<evidence type="ECO:0000259" key="2">
    <source>
        <dbReference type="Pfam" id="PF01571"/>
    </source>
</evidence>
<protein>
    <submittedName>
        <fullName evidence="4">Sarcosine dehydrogenase</fullName>
        <ecNumber evidence="4">1.5.8.3</ecNumber>
    </submittedName>
</protein>
<feature type="domain" description="GCVT N-terminal" evidence="2">
    <location>
        <begin position="2"/>
        <end position="175"/>
    </location>
</feature>
<dbReference type="InterPro" id="IPR006222">
    <property type="entry name" value="GCVT_N"/>
</dbReference>
<dbReference type="EC" id="1.5.8.3" evidence="4"/>
<accession>C8RZ92</accession>
<dbReference type="InterPro" id="IPR027266">
    <property type="entry name" value="TrmE/GcvT-like"/>
</dbReference>
<evidence type="ECO:0000313" key="5">
    <source>
        <dbReference type="Proteomes" id="UP000010121"/>
    </source>
</evidence>
<dbReference type="SUPFAM" id="SSF103025">
    <property type="entry name" value="Folate-binding domain"/>
    <property type="match status" value="1"/>
</dbReference>
<proteinExistence type="predicted"/>
<reference evidence="4 5" key="1">
    <citation type="submission" date="2009-08" db="EMBL/GenBank/DDBJ databases">
        <title>The draft genome of Rhodobacter sp. SW2.</title>
        <authorList>
            <consortium name="US DOE Joint Genome Institute (JGI-PGF)"/>
            <person name="Lucas S."/>
            <person name="Copeland A."/>
            <person name="Lapidus A."/>
            <person name="Glavina del Rio T."/>
            <person name="Tice H."/>
            <person name="Bruce D."/>
            <person name="Goodwin L."/>
            <person name="Pitluck S."/>
            <person name="Larimer F."/>
            <person name="Land M.L."/>
            <person name="Hauser L."/>
            <person name="Emerson D."/>
        </authorList>
    </citation>
    <scope>NUCLEOTIDE SEQUENCE [LARGE SCALE GENOMIC DNA]</scope>
    <source>
        <strain evidence="4 5">SW2</strain>
    </source>
</reference>
<organism evidence="4 5">
    <name type="scientific">Rhodobacter ferrooxidans</name>
    <dbReference type="NCBI Taxonomy" id="371731"/>
    <lineage>
        <taxon>Bacteria</taxon>
        <taxon>Pseudomonadati</taxon>
        <taxon>Pseudomonadota</taxon>
        <taxon>Alphaproteobacteria</taxon>
        <taxon>Rhodobacterales</taxon>
        <taxon>Rhodobacter group</taxon>
        <taxon>Rhodobacter</taxon>
    </lineage>
</organism>
<feature type="binding site" evidence="1">
    <location>
        <position position="109"/>
    </location>
    <ligand>
        <name>substrate</name>
    </ligand>
</feature>
<dbReference type="PIRSF" id="PIRSF006487">
    <property type="entry name" value="GcvT"/>
    <property type="match status" value="1"/>
</dbReference>
<dbReference type="Proteomes" id="UP000010121">
    <property type="component" value="Unassembled WGS sequence"/>
</dbReference>
<dbReference type="EMBL" id="ACYY01000005">
    <property type="protein sequence ID" value="EEW26049.1"/>
    <property type="molecule type" value="Genomic_DNA"/>
</dbReference>
<dbReference type="eggNOG" id="COG0404">
    <property type="taxonomic scope" value="Bacteria"/>
</dbReference>
<keyword evidence="5" id="KW-1185">Reference proteome</keyword>
<dbReference type="STRING" id="371731.Rsw2DRAFT_1120"/>
<keyword evidence="4" id="KW-0560">Oxidoreductase</keyword>
<dbReference type="GO" id="GO:0008480">
    <property type="term" value="F:sarcosine dehydrogenase activity"/>
    <property type="evidence" value="ECO:0007669"/>
    <property type="project" value="UniProtKB-EC"/>
</dbReference>
<dbReference type="Pfam" id="PF08669">
    <property type="entry name" value="GCV_T_C"/>
    <property type="match status" value="1"/>
</dbReference>
<dbReference type="Gene3D" id="3.30.1360.120">
    <property type="entry name" value="Probable tRNA modification gtpase trme, domain 1"/>
    <property type="match status" value="1"/>
</dbReference>
<dbReference type="InterPro" id="IPR028896">
    <property type="entry name" value="GcvT/YgfZ/DmdA"/>
</dbReference>
<evidence type="ECO:0000256" key="1">
    <source>
        <dbReference type="PIRSR" id="PIRSR006487-1"/>
    </source>
</evidence>